<dbReference type="InterPro" id="IPR002078">
    <property type="entry name" value="Sigma_54_int"/>
</dbReference>
<sequence>MNDLKHVLIVDDDTNILEVLDARLTASGFIVFQATNGFSALNLLEKQKIDILVSDMKMPEMSGMDLLTETSRLHPQLPIIFLTAYGTIPDAVKAVRAGAIDYIAKPFDGKELVKKINTILSISPAARESNNDESLDFVWGRSKVMAELKELVEKVASSNANVLILGESGVGKECIAKLLHTLSPRKDKPYMVVDCGSTPPGILESELFGHLKGSFTHAIQDKKGLIEAAHGGSLFLDEIGNISAEMQSRLLRFLEERKIRQVGAIKEKEIDCRVIAATNADLQEAIEQGEFRSDLYYRLKVVTIQIPPLRDRREDIPELVYHFLDNSVRSNNLQDIELPDSTLSWLTGLPWKGNVRELRNSLETAIILCKNNTITPEDFQLEIISEKDGDKNSQHGSAFSIKQSEKEAIIRALKQTGGVKKDAAELLGISRRAIQYKSKKYNIDASKFKNQRK</sequence>
<dbReference type="GO" id="GO:0005524">
    <property type="term" value="F:ATP binding"/>
    <property type="evidence" value="ECO:0007669"/>
    <property type="project" value="UniProtKB-KW"/>
</dbReference>
<dbReference type="InterPro" id="IPR058031">
    <property type="entry name" value="AAA_lid_NorR"/>
</dbReference>
<evidence type="ECO:0000259" key="8">
    <source>
        <dbReference type="PROSITE" id="PS50045"/>
    </source>
</evidence>
<dbReference type="PROSITE" id="PS50110">
    <property type="entry name" value="RESPONSE_REGULATORY"/>
    <property type="match status" value="1"/>
</dbReference>
<dbReference type="InterPro" id="IPR002197">
    <property type="entry name" value="HTH_Fis"/>
</dbReference>
<dbReference type="KEGG" id="dbk:DGMP_36920"/>
<keyword evidence="3" id="KW-0067">ATP-binding</keyword>
<dbReference type="InterPro" id="IPR025943">
    <property type="entry name" value="Sigma_54_int_dom_ATP-bd_2"/>
</dbReference>
<dbReference type="SMART" id="SM00382">
    <property type="entry name" value="AAA"/>
    <property type="match status" value="1"/>
</dbReference>
<keyword evidence="4" id="KW-0902">Two-component regulatory system</keyword>
<evidence type="ECO:0000256" key="7">
    <source>
        <dbReference type="PROSITE-ProRule" id="PRU00169"/>
    </source>
</evidence>
<dbReference type="Pfam" id="PF25601">
    <property type="entry name" value="AAA_lid_14"/>
    <property type="match status" value="1"/>
</dbReference>
<dbReference type="FunFam" id="3.40.50.300:FF:000006">
    <property type="entry name" value="DNA-binding transcriptional regulator NtrC"/>
    <property type="match status" value="1"/>
</dbReference>
<name>A0A8D5FRE1_9BACT</name>
<evidence type="ECO:0000313" key="10">
    <source>
        <dbReference type="EMBL" id="BCL62999.1"/>
    </source>
</evidence>
<dbReference type="FunFam" id="3.40.50.2300:FF:000018">
    <property type="entry name" value="DNA-binding transcriptional regulator NtrC"/>
    <property type="match status" value="1"/>
</dbReference>
<keyword evidence="6" id="KW-0804">Transcription</keyword>
<reference evidence="10" key="1">
    <citation type="submission" date="2020-09" db="EMBL/GenBank/DDBJ databases">
        <title>Desulfogranum mesoprofundum gen. nov., sp. nov., a novel mesophilic, sulfate-reducing chemolithoautotroph isolated from a deep-sea hydrothermal vent chimney in the Suiyo Seamount.</title>
        <authorList>
            <person name="Hashimoto Y."/>
            <person name="Nakagawa S."/>
        </authorList>
    </citation>
    <scope>NUCLEOTIDE SEQUENCE</scope>
    <source>
        <strain evidence="10">KT2</strain>
    </source>
</reference>
<evidence type="ECO:0000259" key="9">
    <source>
        <dbReference type="PROSITE" id="PS50110"/>
    </source>
</evidence>
<proteinExistence type="predicted"/>
<keyword evidence="2" id="KW-0547">Nucleotide-binding</keyword>
<feature type="domain" description="Response regulatory" evidence="9">
    <location>
        <begin position="6"/>
        <end position="120"/>
    </location>
</feature>
<evidence type="ECO:0000256" key="2">
    <source>
        <dbReference type="ARBA" id="ARBA00022741"/>
    </source>
</evidence>
<dbReference type="SMART" id="SM00448">
    <property type="entry name" value="REC"/>
    <property type="match status" value="1"/>
</dbReference>
<dbReference type="InterPro" id="IPR025662">
    <property type="entry name" value="Sigma_54_int_dom_ATP-bd_1"/>
</dbReference>
<keyword evidence="11" id="KW-1185">Reference proteome</keyword>
<evidence type="ECO:0000256" key="4">
    <source>
        <dbReference type="ARBA" id="ARBA00023012"/>
    </source>
</evidence>
<gene>
    <name evidence="10" type="ORF">DGMP_36920</name>
</gene>
<dbReference type="PANTHER" id="PTHR32071">
    <property type="entry name" value="TRANSCRIPTIONAL REGULATORY PROTEIN"/>
    <property type="match status" value="1"/>
</dbReference>
<dbReference type="InterPro" id="IPR001789">
    <property type="entry name" value="Sig_transdc_resp-reg_receiver"/>
</dbReference>
<dbReference type="GO" id="GO:0000160">
    <property type="term" value="P:phosphorelay signal transduction system"/>
    <property type="evidence" value="ECO:0007669"/>
    <property type="project" value="UniProtKB-KW"/>
</dbReference>
<dbReference type="Pfam" id="PF00158">
    <property type="entry name" value="Sigma54_activat"/>
    <property type="match status" value="1"/>
</dbReference>
<dbReference type="GO" id="GO:0043565">
    <property type="term" value="F:sequence-specific DNA binding"/>
    <property type="evidence" value="ECO:0007669"/>
    <property type="project" value="InterPro"/>
</dbReference>
<protein>
    <submittedName>
        <fullName evidence="10">Acetoacetate metabolism regulatory protein AtoC</fullName>
    </submittedName>
</protein>
<dbReference type="PROSITE" id="PS50045">
    <property type="entry name" value="SIGMA54_INTERACT_4"/>
    <property type="match status" value="1"/>
</dbReference>
<organism evidence="10 11">
    <name type="scientific">Desulfomarina profundi</name>
    <dbReference type="NCBI Taxonomy" id="2772557"/>
    <lineage>
        <taxon>Bacteria</taxon>
        <taxon>Pseudomonadati</taxon>
        <taxon>Thermodesulfobacteriota</taxon>
        <taxon>Desulfobulbia</taxon>
        <taxon>Desulfobulbales</taxon>
        <taxon>Desulfobulbaceae</taxon>
        <taxon>Desulfomarina</taxon>
    </lineage>
</organism>
<evidence type="ECO:0000256" key="6">
    <source>
        <dbReference type="ARBA" id="ARBA00023163"/>
    </source>
</evidence>
<dbReference type="InterPro" id="IPR003593">
    <property type="entry name" value="AAA+_ATPase"/>
</dbReference>
<evidence type="ECO:0000313" key="11">
    <source>
        <dbReference type="Proteomes" id="UP000826725"/>
    </source>
</evidence>
<dbReference type="AlphaFoldDB" id="A0A8D5FRE1"/>
<keyword evidence="5" id="KW-0805">Transcription regulation</keyword>
<evidence type="ECO:0000256" key="5">
    <source>
        <dbReference type="ARBA" id="ARBA00023015"/>
    </source>
</evidence>
<accession>A0A8D5FRE1</accession>
<dbReference type="Pfam" id="PF02954">
    <property type="entry name" value="HTH_8"/>
    <property type="match status" value="1"/>
</dbReference>
<dbReference type="Pfam" id="PF00072">
    <property type="entry name" value="Response_reg"/>
    <property type="match status" value="1"/>
</dbReference>
<dbReference type="PROSITE" id="PS00675">
    <property type="entry name" value="SIGMA54_INTERACT_1"/>
    <property type="match status" value="1"/>
</dbReference>
<dbReference type="GO" id="GO:0006355">
    <property type="term" value="P:regulation of DNA-templated transcription"/>
    <property type="evidence" value="ECO:0007669"/>
    <property type="project" value="InterPro"/>
</dbReference>
<feature type="domain" description="Sigma-54 factor interaction" evidence="8">
    <location>
        <begin position="138"/>
        <end position="367"/>
    </location>
</feature>
<dbReference type="CDD" id="cd00156">
    <property type="entry name" value="REC"/>
    <property type="match status" value="1"/>
</dbReference>
<dbReference type="EMBL" id="AP024086">
    <property type="protein sequence ID" value="BCL62999.1"/>
    <property type="molecule type" value="Genomic_DNA"/>
</dbReference>
<dbReference type="Proteomes" id="UP000826725">
    <property type="component" value="Chromosome"/>
</dbReference>
<keyword evidence="1 7" id="KW-0597">Phosphoprotein</keyword>
<dbReference type="CDD" id="cd00009">
    <property type="entry name" value="AAA"/>
    <property type="match status" value="1"/>
</dbReference>
<feature type="modified residue" description="4-aspartylphosphate" evidence="7">
    <location>
        <position position="55"/>
    </location>
</feature>
<evidence type="ECO:0000256" key="1">
    <source>
        <dbReference type="ARBA" id="ARBA00022553"/>
    </source>
</evidence>
<dbReference type="RefSeq" id="WP_228855301.1">
    <property type="nucleotide sequence ID" value="NZ_AP024086.1"/>
</dbReference>
<evidence type="ECO:0000256" key="3">
    <source>
        <dbReference type="ARBA" id="ARBA00022840"/>
    </source>
</evidence>
<dbReference type="PROSITE" id="PS00676">
    <property type="entry name" value="SIGMA54_INTERACT_2"/>
    <property type="match status" value="1"/>
</dbReference>